<feature type="domain" description="GmrSD restriction endonucleases N-terminal" evidence="1">
    <location>
        <begin position="9"/>
        <end position="223"/>
    </location>
</feature>
<evidence type="ECO:0000259" key="1">
    <source>
        <dbReference type="Pfam" id="PF03235"/>
    </source>
</evidence>
<protein>
    <submittedName>
        <fullName evidence="2">DUF262 domain-containing protein</fullName>
    </submittedName>
</protein>
<dbReference type="RefSeq" id="WP_118160713.1">
    <property type="nucleotide sequence ID" value="NZ_QRYC01000031.1"/>
</dbReference>
<evidence type="ECO:0000313" key="3">
    <source>
        <dbReference type="Proteomes" id="UP000284243"/>
    </source>
</evidence>
<sequence length="713" mass="83974">MKMEALSVRDILSTQDIVIPEIQREYVWGNNKQLLEQFIRDITTAGTDINVGFLYSYMPEEASHSTCFLIDGQQRFTTLVLILYYLSIKEKRQADFNGLLKCSGTHMSFSYRVRSTTDDFLRKLFSDNTWFTGTGIEKQIKNKGWYTTIYDNDPSIQTILKSLQIIDEKLRENSGPLYDTIAGKVRFWYFNVKDTSQGEELYITMNSRGEILQPYENIKPLLFEKLCESGLKSAYHAYGKQWDTWEEFFYSLNEGEDIRQVDTGMNNFLRTVIELLSCKEHDKIKPAEDILEVSLTLSSISDYYQALEKIKGQYPEQVKQLFEKGDLYVLKGLLTVYVKENRDERDPLRIYKTLENGCRRKLVNNVPLLKFLRKFRNSNLPFYDFIHTQQEEAPEELQNVFDQHELNKINIYRQTGDPELEELFWQAEAHPVTNGSLKCIWYEKFSDNDAIRQPWTTADKNTFRKRFGLFQELFKPEHIRIPLSTPPQQNIIDNSLIARALITIDDYTINTGGRNWCFGFSDRWKDIMNTPKSYPVVSGLIDQLSEDDSPVSLYDKLRKIIDNYLTNYDLNKKDSRYYIAKYPDSLQAMHDGHNIIFFEAGWDNYWIDVINKDRMSSYHINLFRYLVYKYYPLTKDFNQWLELKNGLTLDCAEQHGWCIKYSDKVKTEFVEEQFKGYPLKPNREEKLFFIPVDLKEDLIEAGIGILEKMTQIP</sequence>
<gene>
    <name evidence="2" type="ORF">DWW57_16205</name>
</gene>
<reference evidence="2 3" key="1">
    <citation type="submission" date="2018-08" db="EMBL/GenBank/DDBJ databases">
        <title>A genome reference for cultivated species of the human gut microbiota.</title>
        <authorList>
            <person name="Zou Y."/>
            <person name="Xue W."/>
            <person name="Luo G."/>
        </authorList>
    </citation>
    <scope>NUCLEOTIDE SEQUENCE [LARGE SCALE GENOMIC DNA]</scope>
    <source>
        <strain evidence="2 3">AF16-14</strain>
    </source>
</reference>
<dbReference type="InterPro" id="IPR004919">
    <property type="entry name" value="GmrSD_N"/>
</dbReference>
<dbReference type="PANTHER" id="PTHR35149">
    <property type="entry name" value="SLL5132 PROTEIN"/>
    <property type="match status" value="1"/>
</dbReference>
<dbReference type="EMBL" id="QRYC01000031">
    <property type="protein sequence ID" value="RGU54414.1"/>
    <property type="molecule type" value="Genomic_DNA"/>
</dbReference>
<dbReference type="PANTHER" id="PTHR35149:SF2">
    <property type="entry name" value="DUF262 DOMAIN-CONTAINING PROTEIN"/>
    <property type="match status" value="1"/>
</dbReference>
<proteinExistence type="predicted"/>
<accession>A0A412TKU9</accession>
<name>A0A412TKU9_9BACT</name>
<comment type="caution">
    <text evidence="2">The sequence shown here is derived from an EMBL/GenBank/DDBJ whole genome shotgun (WGS) entry which is preliminary data.</text>
</comment>
<dbReference type="Proteomes" id="UP000284243">
    <property type="component" value="Unassembled WGS sequence"/>
</dbReference>
<organism evidence="2 3">
    <name type="scientific">Odoribacter splanchnicus</name>
    <dbReference type="NCBI Taxonomy" id="28118"/>
    <lineage>
        <taxon>Bacteria</taxon>
        <taxon>Pseudomonadati</taxon>
        <taxon>Bacteroidota</taxon>
        <taxon>Bacteroidia</taxon>
        <taxon>Bacteroidales</taxon>
        <taxon>Odoribacteraceae</taxon>
        <taxon>Odoribacter</taxon>
    </lineage>
</organism>
<dbReference type="Pfam" id="PF03235">
    <property type="entry name" value="GmrSD_N"/>
    <property type="match status" value="1"/>
</dbReference>
<dbReference type="AlphaFoldDB" id="A0A412TKU9"/>
<evidence type="ECO:0000313" key="2">
    <source>
        <dbReference type="EMBL" id="RGU54414.1"/>
    </source>
</evidence>